<dbReference type="PROSITE" id="PS51257">
    <property type="entry name" value="PROKAR_LIPOPROTEIN"/>
    <property type="match status" value="1"/>
</dbReference>
<organism evidence="3 4">
    <name type="scientific">Streptomyces candidus</name>
    <dbReference type="NCBI Taxonomy" id="67283"/>
    <lineage>
        <taxon>Bacteria</taxon>
        <taxon>Bacillati</taxon>
        <taxon>Actinomycetota</taxon>
        <taxon>Actinomycetes</taxon>
        <taxon>Kitasatosporales</taxon>
        <taxon>Streptomycetaceae</taxon>
        <taxon>Streptomyces</taxon>
    </lineage>
</organism>
<gene>
    <name evidence="3" type="ORF">HNQ79_004517</name>
</gene>
<feature type="chain" id="PRO_5039424057" description="Lipoprotein" evidence="2">
    <location>
        <begin position="27"/>
        <end position="179"/>
    </location>
</feature>
<keyword evidence="4" id="KW-1185">Reference proteome</keyword>
<dbReference type="AlphaFoldDB" id="A0A7X0LQW1"/>
<dbReference type="Proteomes" id="UP000540423">
    <property type="component" value="Unassembled WGS sequence"/>
</dbReference>
<feature type="region of interest" description="Disordered" evidence="1">
    <location>
        <begin position="26"/>
        <end position="65"/>
    </location>
</feature>
<sequence length="179" mass="17617">MHQHVRTAAGAAALAAALLLTGCSSDGDKGRTPQDSASPAGSADAGATTTAPPAGDAGAGDVNGSWMATTNGKSVFLTVQDDAAGILGEHMCTGRVVRRGAVTLDLKCPNGNTDRARGTVTTGADGKSLTVKWEGSGIEDRFTRGPAGGLPSGIPTDLPSGIPTDLPSGLPSAPKLPGS</sequence>
<accession>A0A7X0LQW1</accession>
<feature type="compositionally biased region" description="Low complexity" evidence="1">
    <location>
        <begin position="35"/>
        <end position="60"/>
    </location>
</feature>
<evidence type="ECO:0000313" key="4">
    <source>
        <dbReference type="Proteomes" id="UP000540423"/>
    </source>
</evidence>
<dbReference type="EMBL" id="JACHEM010000012">
    <property type="protein sequence ID" value="MBB6438013.1"/>
    <property type="molecule type" value="Genomic_DNA"/>
</dbReference>
<feature type="signal peptide" evidence="2">
    <location>
        <begin position="1"/>
        <end position="26"/>
    </location>
</feature>
<reference evidence="3 4" key="1">
    <citation type="submission" date="2020-08" db="EMBL/GenBank/DDBJ databases">
        <title>Genomic Encyclopedia of Type Strains, Phase IV (KMG-IV): sequencing the most valuable type-strain genomes for metagenomic binning, comparative biology and taxonomic classification.</title>
        <authorList>
            <person name="Goeker M."/>
        </authorList>
    </citation>
    <scope>NUCLEOTIDE SEQUENCE [LARGE SCALE GENOMIC DNA]</scope>
    <source>
        <strain evidence="3 4">DSM 40141</strain>
    </source>
</reference>
<dbReference type="RefSeq" id="WP_185033825.1">
    <property type="nucleotide sequence ID" value="NZ_BNBN01000003.1"/>
</dbReference>
<name>A0A7X0LQW1_9ACTN</name>
<evidence type="ECO:0000256" key="2">
    <source>
        <dbReference type="SAM" id="SignalP"/>
    </source>
</evidence>
<proteinExistence type="predicted"/>
<keyword evidence="2" id="KW-0732">Signal</keyword>
<comment type="caution">
    <text evidence="3">The sequence shown here is derived from an EMBL/GenBank/DDBJ whole genome shotgun (WGS) entry which is preliminary data.</text>
</comment>
<evidence type="ECO:0000256" key="1">
    <source>
        <dbReference type="SAM" id="MobiDB-lite"/>
    </source>
</evidence>
<feature type="region of interest" description="Disordered" evidence="1">
    <location>
        <begin position="139"/>
        <end position="179"/>
    </location>
</feature>
<evidence type="ECO:0000313" key="3">
    <source>
        <dbReference type="EMBL" id="MBB6438013.1"/>
    </source>
</evidence>
<evidence type="ECO:0008006" key="5">
    <source>
        <dbReference type="Google" id="ProtNLM"/>
    </source>
</evidence>
<protein>
    <recommendedName>
        <fullName evidence="5">Lipoprotein</fullName>
    </recommendedName>
</protein>